<dbReference type="Proteomes" id="UP000324222">
    <property type="component" value="Unassembled WGS sequence"/>
</dbReference>
<evidence type="ECO:0000313" key="1">
    <source>
        <dbReference type="EMBL" id="MPC30827.1"/>
    </source>
</evidence>
<protein>
    <submittedName>
        <fullName evidence="1">Uncharacterized protein</fullName>
    </submittedName>
</protein>
<sequence length="119" mass="13034">MRDRRMEGREEVNKVSYAERNQVPGRRRFLWSLSVFFRRVLFDWRGGRRGKQIVSACRGEAVAGLCGPWVGHGRGQAGGAQVAVQVRVGVAVGDRRREVLPPTIVPPQGGCDPAVGGLP</sequence>
<name>A0A5B7EBP4_PORTR</name>
<gene>
    <name evidence="1" type="ORF">E2C01_024096</name>
</gene>
<evidence type="ECO:0000313" key="2">
    <source>
        <dbReference type="Proteomes" id="UP000324222"/>
    </source>
</evidence>
<reference evidence="1 2" key="1">
    <citation type="submission" date="2019-05" db="EMBL/GenBank/DDBJ databases">
        <title>Another draft genome of Portunus trituberculatus and its Hox gene families provides insights of decapod evolution.</title>
        <authorList>
            <person name="Jeong J.-H."/>
            <person name="Song I."/>
            <person name="Kim S."/>
            <person name="Choi T."/>
            <person name="Kim D."/>
            <person name="Ryu S."/>
            <person name="Kim W."/>
        </authorList>
    </citation>
    <scope>NUCLEOTIDE SEQUENCE [LARGE SCALE GENOMIC DNA]</scope>
    <source>
        <tissue evidence="1">Muscle</tissue>
    </source>
</reference>
<accession>A0A5B7EBP4</accession>
<organism evidence="1 2">
    <name type="scientific">Portunus trituberculatus</name>
    <name type="common">Swimming crab</name>
    <name type="synonym">Neptunus trituberculatus</name>
    <dbReference type="NCBI Taxonomy" id="210409"/>
    <lineage>
        <taxon>Eukaryota</taxon>
        <taxon>Metazoa</taxon>
        <taxon>Ecdysozoa</taxon>
        <taxon>Arthropoda</taxon>
        <taxon>Crustacea</taxon>
        <taxon>Multicrustacea</taxon>
        <taxon>Malacostraca</taxon>
        <taxon>Eumalacostraca</taxon>
        <taxon>Eucarida</taxon>
        <taxon>Decapoda</taxon>
        <taxon>Pleocyemata</taxon>
        <taxon>Brachyura</taxon>
        <taxon>Eubrachyura</taxon>
        <taxon>Portunoidea</taxon>
        <taxon>Portunidae</taxon>
        <taxon>Portuninae</taxon>
        <taxon>Portunus</taxon>
    </lineage>
</organism>
<proteinExistence type="predicted"/>
<dbReference type="AlphaFoldDB" id="A0A5B7EBP4"/>
<comment type="caution">
    <text evidence="1">The sequence shown here is derived from an EMBL/GenBank/DDBJ whole genome shotgun (WGS) entry which is preliminary data.</text>
</comment>
<dbReference type="EMBL" id="VSRR010002325">
    <property type="protein sequence ID" value="MPC30827.1"/>
    <property type="molecule type" value="Genomic_DNA"/>
</dbReference>
<keyword evidence="2" id="KW-1185">Reference proteome</keyword>